<dbReference type="SUPFAM" id="SSF81296">
    <property type="entry name" value="E set domains"/>
    <property type="match status" value="1"/>
</dbReference>
<sequence>MPVSVPFFTNRQLSIALTEPVVILRGNPRDPVTNILRGEVELVLTKPMSASSITIQFVGQSRMLWPEGIGSRGMKLMHEKKIHEQELVLMSAQDDQIKQILGIGLHRWPFEFLLPNNLADTIEDEMAKTNYSLQVMVNRPNGQSKLRCRRNVLVLSTMSSSDASLESHSLPSPSITTSRHMDLCDVALCVETSIASSGTLFPITLTVNPNTKQVHLESFSVILNERRVYRLPEYDVRRSEENDFKVKLSTATSMIDPSLAIEDVSMTQLRRVVSTKNAHIKIGANSFQYRFMFTLPNCVEVNHSTNFHEILIRHRLRIQIELTNGDEERREVYFEVPITILDCRLKEDYSILPTYEEALLNPAFDEEGEKPGGFFVCPCYLAYQKKRRVNAKQEWIAFRNSSHKQNHAQPPPAYDEHTQD</sequence>
<dbReference type="GO" id="GO:0005886">
    <property type="term" value="C:plasma membrane"/>
    <property type="evidence" value="ECO:0007669"/>
    <property type="project" value="TreeGrafter"/>
</dbReference>
<evidence type="ECO:0000259" key="2">
    <source>
        <dbReference type="Pfam" id="PF00339"/>
    </source>
</evidence>
<dbReference type="Pfam" id="PF00339">
    <property type="entry name" value="Arrestin_N"/>
    <property type="match status" value="1"/>
</dbReference>
<evidence type="ECO:0000256" key="1">
    <source>
        <dbReference type="SAM" id="MobiDB-lite"/>
    </source>
</evidence>
<dbReference type="InterPro" id="IPR014752">
    <property type="entry name" value="Arrestin-like_C"/>
</dbReference>
<evidence type="ECO:0000313" key="3">
    <source>
        <dbReference type="EMBL" id="OAD78808.1"/>
    </source>
</evidence>
<dbReference type="GO" id="GO:0030674">
    <property type="term" value="F:protein-macromolecule adaptor activity"/>
    <property type="evidence" value="ECO:0007669"/>
    <property type="project" value="TreeGrafter"/>
</dbReference>
<reference evidence="4" key="1">
    <citation type="submission" date="2015-06" db="EMBL/GenBank/DDBJ databases">
        <title>Expansion of signal transduction pathways in fungi by whole-genome duplication.</title>
        <authorList>
            <consortium name="DOE Joint Genome Institute"/>
            <person name="Corrochano L.M."/>
            <person name="Kuo A."/>
            <person name="Marcet-Houben M."/>
            <person name="Polaino S."/>
            <person name="Salamov A."/>
            <person name="Villalobos J.M."/>
            <person name="Alvarez M.I."/>
            <person name="Avalos J."/>
            <person name="Benito E.P."/>
            <person name="Benoit I."/>
            <person name="Burger G."/>
            <person name="Camino L.P."/>
            <person name="Canovas D."/>
            <person name="Cerda-Olmedo E."/>
            <person name="Cheng J.-F."/>
            <person name="Dominguez A."/>
            <person name="Elias M."/>
            <person name="Eslava A.P."/>
            <person name="Glaser F."/>
            <person name="Grimwood J."/>
            <person name="Gutierrez G."/>
            <person name="Heitman J."/>
            <person name="Henrissat B."/>
            <person name="Iturriaga E.A."/>
            <person name="Lang B.F."/>
            <person name="Lavin J.L."/>
            <person name="Lee S."/>
            <person name="Li W."/>
            <person name="Lindquist E."/>
            <person name="Lopez-Garcia S."/>
            <person name="Luque E.M."/>
            <person name="Marcos A.T."/>
            <person name="Martin J."/>
            <person name="McCluskey K."/>
            <person name="Medina H.R."/>
            <person name="Miralles-Duran A."/>
            <person name="Miyazaki A."/>
            <person name="Munoz-Torres E."/>
            <person name="Oguiza J.A."/>
            <person name="Ohm R."/>
            <person name="Olmedo M."/>
            <person name="Orejas M."/>
            <person name="Ortiz-Castellanos L."/>
            <person name="Pisabarro A.G."/>
            <person name="Rodriguez-Romero J."/>
            <person name="Ruiz-Herrera J."/>
            <person name="Ruiz-Vazquez R."/>
            <person name="Sanz C."/>
            <person name="Schackwitz W."/>
            <person name="Schmutz J."/>
            <person name="Shahriari M."/>
            <person name="Shelest E."/>
            <person name="Silva-Franco F."/>
            <person name="Soanes D."/>
            <person name="Syed K."/>
            <person name="Tagua V.G."/>
            <person name="Talbot N.J."/>
            <person name="Thon M."/>
            <person name="De vries R.P."/>
            <person name="Wiebenga A."/>
            <person name="Yadav J.S."/>
            <person name="Braun E.L."/>
            <person name="Baker S."/>
            <person name="Garre V."/>
            <person name="Horwitz B."/>
            <person name="Torres-Martinez S."/>
            <person name="Idnurm A."/>
            <person name="Herrera-Estrella A."/>
            <person name="Gabaldon T."/>
            <person name="Grigoriev I.V."/>
        </authorList>
    </citation>
    <scope>NUCLEOTIDE SEQUENCE [LARGE SCALE GENOMIC DNA]</scope>
    <source>
        <strain evidence="4">NRRL 1555(-)</strain>
    </source>
</reference>
<dbReference type="STRING" id="763407.A0A167PZE7"/>
<proteinExistence type="predicted"/>
<dbReference type="Proteomes" id="UP000077315">
    <property type="component" value="Unassembled WGS sequence"/>
</dbReference>
<name>A0A167PZE7_PHYB8</name>
<dbReference type="GO" id="GO:0031625">
    <property type="term" value="F:ubiquitin protein ligase binding"/>
    <property type="evidence" value="ECO:0007669"/>
    <property type="project" value="TreeGrafter"/>
</dbReference>
<dbReference type="InterPro" id="IPR050357">
    <property type="entry name" value="Arrestin_domain-protein"/>
</dbReference>
<dbReference type="OrthoDB" id="2333384at2759"/>
<feature type="region of interest" description="Disordered" evidence="1">
    <location>
        <begin position="400"/>
        <end position="420"/>
    </location>
</feature>
<accession>A0A167PZE7</accession>
<keyword evidence="4" id="KW-1185">Reference proteome</keyword>
<dbReference type="InterPro" id="IPR014756">
    <property type="entry name" value="Ig_E-set"/>
</dbReference>
<dbReference type="GeneID" id="28999105"/>
<dbReference type="RefSeq" id="XP_018296848.1">
    <property type="nucleotide sequence ID" value="XM_018438199.1"/>
</dbReference>
<dbReference type="VEuPathDB" id="FungiDB:PHYBLDRAFT_179712"/>
<protein>
    <recommendedName>
        <fullName evidence="2">Arrestin-like N-terminal domain-containing protein</fullName>
    </recommendedName>
</protein>
<dbReference type="EMBL" id="KV440973">
    <property type="protein sequence ID" value="OAD78808.1"/>
    <property type="molecule type" value="Genomic_DNA"/>
</dbReference>
<dbReference type="InParanoid" id="A0A167PZE7"/>
<feature type="domain" description="Arrestin-like N-terminal" evidence="2">
    <location>
        <begin position="37"/>
        <end position="158"/>
    </location>
</feature>
<dbReference type="PANTHER" id="PTHR11188:SF17">
    <property type="entry name" value="FI21816P1"/>
    <property type="match status" value="1"/>
</dbReference>
<dbReference type="GO" id="GO:0070086">
    <property type="term" value="P:ubiquitin-dependent endocytosis"/>
    <property type="evidence" value="ECO:0007669"/>
    <property type="project" value="TreeGrafter"/>
</dbReference>
<dbReference type="InterPro" id="IPR011021">
    <property type="entry name" value="Arrestin-like_N"/>
</dbReference>
<dbReference type="PANTHER" id="PTHR11188">
    <property type="entry name" value="ARRESTIN DOMAIN CONTAINING PROTEIN"/>
    <property type="match status" value="1"/>
</dbReference>
<dbReference type="GO" id="GO:0005829">
    <property type="term" value="C:cytosol"/>
    <property type="evidence" value="ECO:0007669"/>
    <property type="project" value="TreeGrafter"/>
</dbReference>
<dbReference type="Gene3D" id="2.60.40.640">
    <property type="match status" value="1"/>
</dbReference>
<gene>
    <name evidence="3" type="ORF">PHYBLDRAFT_179712</name>
</gene>
<dbReference type="AlphaFoldDB" id="A0A167PZE7"/>
<organism evidence="3 4">
    <name type="scientific">Phycomyces blakesleeanus (strain ATCC 8743b / DSM 1359 / FGSC 10004 / NBRC 33097 / NRRL 1555)</name>
    <dbReference type="NCBI Taxonomy" id="763407"/>
    <lineage>
        <taxon>Eukaryota</taxon>
        <taxon>Fungi</taxon>
        <taxon>Fungi incertae sedis</taxon>
        <taxon>Mucoromycota</taxon>
        <taxon>Mucoromycotina</taxon>
        <taxon>Mucoromycetes</taxon>
        <taxon>Mucorales</taxon>
        <taxon>Phycomycetaceae</taxon>
        <taxon>Phycomyces</taxon>
    </lineage>
</organism>
<evidence type="ECO:0000313" key="4">
    <source>
        <dbReference type="Proteomes" id="UP000077315"/>
    </source>
</evidence>